<organism evidence="1 2">
    <name type="scientific">Enterovibrio norvegicus FF-454</name>
    <dbReference type="NCBI Taxonomy" id="1185651"/>
    <lineage>
        <taxon>Bacteria</taxon>
        <taxon>Pseudomonadati</taxon>
        <taxon>Pseudomonadota</taxon>
        <taxon>Gammaproteobacteria</taxon>
        <taxon>Vibrionales</taxon>
        <taxon>Vibrionaceae</taxon>
        <taxon>Enterovibrio</taxon>
    </lineage>
</organism>
<name>A0A1E5BZX5_9GAMM</name>
<protein>
    <submittedName>
        <fullName evidence="1">Prepilin peptidase</fullName>
    </submittedName>
</protein>
<sequence length="182" mass="20815">MDLSSLKEQLNALAIQAAEIDRRRGEGIKPLFDERLFRTLSRFLTPCVAEAKSVVDTLEREQSSGRLSPQRAEHLCEKLINQISALQREMATVSIRQKERSFAPRFGTSTGQLYQELAQHQEWERRLADMVRDAELNIAHGNTIAEQQGAQKNLLVAENRLARCRESKKKIEARIAFREKKG</sequence>
<dbReference type="Proteomes" id="UP000095039">
    <property type="component" value="Unassembled WGS sequence"/>
</dbReference>
<evidence type="ECO:0000313" key="1">
    <source>
        <dbReference type="EMBL" id="OEE58818.1"/>
    </source>
</evidence>
<dbReference type="EMBL" id="AJWN02000090">
    <property type="protein sequence ID" value="OEE58818.1"/>
    <property type="molecule type" value="Genomic_DNA"/>
</dbReference>
<dbReference type="Pfam" id="PF07445">
    <property type="entry name" value="PriC"/>
    <property type="match status" value="1"/>
</dbReference>
<dbReference type="InterPro" id="IPR010890">
    <property type="entry name" value="PriC"/>
</dbReference>
<dbReference type="AlphaFoldDB" id="A0A1E5BZX5"/>
<reference evidence="1 2" key="1">
    <citation type="journal article" date="2012" name="Science">
        <title>Ecological populations of bacteria act as socially cohesive units of antibiotic production and resistance.</title>
        <authorList>
            <person name="Cordero O.X."/>
            <person name="Wildschutte H."/>
            <person name="Kirkup B."/>
            <person name="Proehl S."/>
            <person name="Ngo L."/>
            <person name="Hussain F."/>
            <person name="Le Roux F."/>
            <person name="Mincer T."/>
            <person name="Polz M.F."/>
        </authorList>
    </citation>
    <scope>NUCLEOTIDE SEQUENCE [LARGE SCALE GENOMIC DNA]</scope>
    <source>
        <strain evidence="1 2">FF-454</strain>
    </source>
</reference>
<dbReference type="InterPro" id="IPR038338">
    <property type="entry name" value="PriC_sf"/>
</dbReference>
<proteinExistence type="predicted"/>
<gene>
    <name evidence="1" type="ORF">A1OK_02100</name>
</gene>
<dbReference type="RefSeq" id="WP_016961034.1">
    <property type="nucleotide sequence ID" value="NZ_AJWN02000090.1"/>
</dbReference>
<keyword evidence="2" id="KW-1185">Reference proteome</keyword>
<evidence type="ECO:0000313" key="2">
    <source>
        <dbReference type="Proteomes" id="UP000095039"/>
    </source>
</evidence>
<dbReference type="Gene3D" id="1.20.1270.340">
    <property type="match status" value="1"/>
</dbReference>
<comment type="caution">
    <text evidence="1">The sequence shown here is derived from an EMBL/GenBank/DDBJ whole genome shotgun (WGS) entry which is preliminary data.</text>
</comment>
<accession>A0A1E5BZX5</accession>